<dbReference type="InterPro" id="IPR003599">
    <property type="entry name" value="Ig_sub"/>
</dbReference>
<feature type="domain" description="Ig-like" evidence="2">
    <location>
        <begin position="293"/>
        <end position="385"/>
    </location>
</feature>
<feature type="domain" description="Ig-like" evidence="2">
    <location>
        <begin position="1"/>
        <end position="74"/>
    </location>
</feature>
<dbReference type="SUPFAM" id="SSF53098">
    <property type="entry name" value="Ribonuclease H-like"/>
    <property type="match status" value="1"/>
</dbReference>
<feature type="domain" description="Ig-like" evidence="2">
    <location>
        <begin position="1932"/>
        <end position="2016"/>
    </location>
</feature>
<dbReference type="SMART" id="SM00409">
    <property type="entry name" value="IG"/>
    <property type="match status" value="14"/>
</dbReference>
<dbReference type="InterPro" id="IPR013783">
    <property type="entry name" value="Ig-like_fold"/>
</dbReference>
<feature type="domain" description="Ig-like" evidence="2">
    <location>
        <begin position="759"/>
        <end position="870"/>
    </location>
</feature>
<feature type="domain" description="Ig-like" evidence="2">
    <location>
        <begin position="1633"/>
        <end position="1668"/>
    </location>
</feature>
<feature type="domain" description="Ig-like" evidence="2">
    <location>
        <begin position="665"/>
        <end position="754"/>
    </location>
</feature>
<dbReference type="PANTHER" id="PTHR10075:SF14">
    <property type="entry name" value="CELL ADHESION MOLECULE DSCAM2-RELATED"/>
    <property type="match status" value="1"/>
</dbReference>
<feature type="domain" description="Integrase catalytic" evidence="3">
    <location>
        <begin position="428"/>
        <end position="585"/>
    </location>
</feature>
<feature type="domain" description="Ig-like" evidence="2">
    <location>
        <begin position="388"/>
        <end position="423"/>
    </location>
</feature>
<dbReference type="Pfam" id="PF07679">
    <property type="entry name" value="I-set"/>
    <property type="match status" value="13"/>
</dbReference>
<feature type="domain" description="Ig-like" evidence="2">
    <location>
        <begin position="1226"/>
        <end position="1356"/>
    </location>
</feature>
<proteinExistence type="predicted"/>
<keyword evidence="1" id="KW-0393">Immunoglobulin domain</keyword>
<dbReference type="PANTHER" id="PTHR10075">
    <property type="entry name" value="BASIGIN RELATED"/>
    <property type="match status" value="1"/>
</dbReference>
<dbReference type="Proteomes" id="UP001235939">
    <property type="component" value="Chromosome 01"/>
</dbReference>
<feature type="domain" description="Ig-like" evidence="2">
    <location>
        <begin position="1020"/>
        <end position="1082"/>
    </location>
</feature>
<dbReference type="InterPro" id="IPR003598">
    <property type="entry name" value="Ig_sub2"/>
</dbReference>
<feature type="domain" description="Ig-like" evidence="2">
    <location>
        <begin position="1498"/>
        <end position="1533"/>
    </location>
</feature>
<dbReference type="InterPro" id="IPR001584">
    <property type="entry name" value="Integrase_cat-core"/>
</dbReference>
<gene>
    <name evidence="4" type="ORF">LAZ67_1007794</name>
</gene>
<feature type="domain" description="Ig-like" evidence="2">
    <location>
        <begin position="76"/>
        <end position="153"/>
    </location>
</feature>
<evidence type="ECO:0000256" key="1">
    <source>
        <dbReference type="ARBA" id="ARBA00023319"/>
    </source>
</evidence>
<sequence length="2018" mass="223646">MTGQKESSGCFLISGSKPLSFEWKKNGMLIHKGVKSEKDFSVIVIDPVGLESMGNYSCTVSNKHGSDTVFAQLDVKGQKESITCFVISGRKPLKFEWKKNGNPIAKDHQNIHIKSEKEFSMIVIDPVGLESMGNYSCTVINKHGTDVVTAQLTVKASPRWIQKPTDTSVARGENVTLVCSADGFPPPRLLWKRIQDIPQLQPITFRTNVLSGQKESVNCFAISGTKPLKFEWKKDGSLITKDTPHIHIKTEKDFSVILIDPVGLESMGNYSCTVSNKAGTDVATAQLTVKESPTLRPIAFRNNIQAGQKEYITCFAISGSKPLKFEWKKDGIPITKESSHIQIKSEKDLSFIVIDPVGLESMGNYSCTVSNKVGSDMVTAQMTVRAPPRWLQKPTDTSVARGQNVSLNCSAEGFPIPKISWKRHPNELPNCPWEKVGVDLFTLKGQNYLVIADYYSRYPEIARLEDMTSASIIVHCKSIFARHGIPLEVRSDNGPQFGSLFKEFAHEYGFTHVTSSPRYPQSNGFIESFVKIVKERISKSKDPYLALLAYRATPLANGFSPAELSMGRRVRTTIPTPAKQHQPPNLKNWKNHEAIQRKKQKYYYDRAKGVRELPPLDVNDRVWLTDLKTPGVIISKADTPRSYVVDTPRGSVRRNRFHLLPTDVPTLRPITFGTNIISSQKESVTCFATSGTKPLNFEWKKDGRAIKKDSNIHIKSEKDFSVIVIDPVRLESMGNYSCTVSNKYGMDTTTAQLSVKASPRWLNKPTDNSVARGQNVSLICSAEGFPRPKISWKKYKVTGEKESSACFIISGSKPLTFEWRKDGNLLEKGVKSEKDFSVLMIDPVGLESMGNYSCTVKNKAGSDMVTAQLTVRASPRWLERPTDTSVARGQNVTLTCAAEGFPAPRLTWTRSYVSLRDLCVNVEAPKLRTITFRTKITAGEKESVTCLALKGSKPLLFEWKKDDKPISKGSPNIQIESKKDLSFIVIDPVGLDSMGNYSCTVSNKHGTDMVSAMLTVQASPQWIKKPTDSSFARGQNVSLECVAEGYPLPKISWKKIPDPVVLKSTGNYSCTASNKAGSDTVSAQLVVKASPRWLEKPSDISFPRSQNVSIVCSAEGYPAPRIVWTHYQDVPRLRPISFRENILSGEKESSICFAISGDKPLRFEWSKDGVPITRDFHQIQIKSEKELSVIVLDPVGLESMGNYSCTVSNKAGTDVVSAMLIVKASPRWLHKPSDISVPRGHNVSLSCAAEGYPLPHVSWSKQLEKPRLRPFQFRENIISGEKESSTCFIISGNKPLKFEWKKNGVPITKESPHIQIKYEKDFSVIVIDPVGLESMGNYSCTVSNKHGTEVVTAQLTVRAPPRWLEKPSDISVARGQNVSLNCSAKGFPVPRVIWKKYQEAPRLRPIVFRNNILEGEREISTCYAISGSGKSLSFEWKKDGVPIATKSSSNINTKSEKDFSMIVIDPVGLESMGNYSCTVSNKHGSDVATAQLVVRAPPRWRQKPTDTSVARSENVTLVCSAEGYPVPKVTWNKLLKPPKIRKFTFRTDLTTGEKDGATCLVVSGAKPFTFAWKKDGSPIQEKQSSIQIKIEKDYSLIVIDPVGLDLVGNYSCTVTNKAGTDVVEAQLTVRAPPRWLERPTDTSVARGHNVTITCAAEAYPPPKIVWKKHQDAPKIRPFYFRQDLVEGEKDSTTCLAVSGKKPFNFSWKKDGHVLTEKNANILVKPDFSVIFIEPVSLESMGNYSCTVSNKAGSDVVTAQLAVRDREMVSSTEVYVHGGTTQVANILNISNIDKDMGGQYICSAENGVGQLLSTVIHLHVTGRPPALMMSQRSIPVKFSEIRSFTFRKDLKEGMKESVTCLVVEGKRPYQFEWKKNGEVLTGSQAVKIRTEKEFSVILVDPVKLESSGNYTCVVSNVAGRDQFTALLQVTAPPRWMSRPQNVMVPRGGNVTLPCLVIGFPAPAVTWSRVRDNGEEEILQTSNFTLYLPNVSPGLAGGYMCRARNGVEPELETSVMITVT</sequence>
<evidence type="ECO:0000259" key="3">
    <source>
        <dbReference type="PROSITE" id="PS50994"/>
    </source>
</evidence>
<dbReference type="InterPro" id="IPR036397">
    <property type="entry name" value="RNaseH_sf"/>
</dbReference>
<feature type="domain" description="Ig-like" evidence="2">
    <location>
        <begin position="1824"/>
        <end position="1929"/>
    </location>
</feature>
<protein>
    <submittedName>
        <fullName evidence="4">Dscam</fullName>
    </submittedName>
</protein>
<dbReference type="InterPro" id="IPR013098">
    <property type="entry name" value="Ig_I-set"/>
</dbReference>
<feature type="domain" description="Ig-like" evidence="2">
    <location>
        <begin position="1361"/>
        <end position="1493"/>
    </location>
</feature>
<dbReference type="PROSITE" id="PS50835">
    <property type="entry name" value="IG_LIKE"/>
    <property type="match status" value="19"/>
</dbReference>
<feature type="domain" description="Ig-like" evidence="2">
    <location>
        <begin position="1538"/>
        <end position="1628"/>
    </location>
</feature>
<dbReference type="InterPro" id="IPR007110">
    <property type="entry name" value="Ig-like_dom"/>
</dbReference>
<dbReference type="Pfam" id="PF00665">
    <property type="entry name" value="rve"/>
    <property type="match status" value="1"/>
</dbReference>
<feature type="domain" description="Ig-like" evidence="2">
    <location>
        <begin position="1091"/>
        <end position="1124"/>
    </location>
</feature>
<organism evidence="4 5">
    <name type="scientific">Cordylochernes scorpioides</name>
    <dbReference type="NCBI Taxonomy" id="51811"/>
    <lineage>
        <taxon>Eukaryota</taxon>
        <taxon>Metazoa</taxon>
        <taxon>Ecdysozoa</taxon>
        <taxon>Arthropoda</taxon>
        <taxon>Chelicerata</taxon>
        <taxon>Arachnida</taxon>
        <taxon>Pseudoscorpiones</taxon>
        <taxon>Cheliferoidea</taxon>
        <taxon>Chernetidae</taxon>
        <taxon>Cordylochernes</taxon>
    </lineage>
</organism>
<name>A0ABY6JZZ1_9ARAC</name>
<feature type="domain" description="Ig-like" evidence="2">
    <location>
        <begin position="1131"/>
        <end position="1217"/>
    </location>
</feature>
<dbReference type="EMBL" id="CP092863">
    <property type="protein sequence ID" value="UYV62103.1"/>
    <property type="molecule type" value="Genomic_DNA"/>
</dbReference>
<dbReference type="PROSITE" id="PS50994">
    <property type="entry name" value="INTEGRASE"/>
    <property type="match status" value="1"/>
</dbReference>
<feature type="domain" description="Ig-like" evidence="2">
    <location>
        <begin position="875"/>
        <end position="1015"/>
    </location>
</feature>
<evidence type="ECO:0000259" key="2">
    <source>
        <dbReference type="PROSITE" id="PS50835"/>
    </source>
</evidence>
<dbReference type="SMART" id="SM00408">
    <property type="entry name" value="IGc2"/>
    <property type="match status" value="16"/>
</dbReference>
<dbReference type="Gene3D" id="2.60.40.10">
    <property type="entry name" value="Immunoglobulins"/>
    <property type="match status" value="24"/>
</dbReference>
<feature type="domain" description="Ig-like" evidence="2">
    <location>
        <begin position="1673"/>
        <end position="1761"/>
    </location>
</feature>
<keyword evidence="5" id="KW-1185">Reference proteome</keyword>
<dbReference type="InterPro" id="IPR012337">
    <property type="entry name" value="RNaseH-like_sf"/>
</dbReference>
<dbReference type="SUPFAM" id="SSF48726">
    <property type="entry name" value="Immunoglobulin"/>
    <property type="match status" value="16"/>
</dbReference>
<feature type="non-terminal residue" evidence="4">
    <location>
        <position position="2018"/>
    </location>
</feature>
<dbReference type="Pfam" id="PF13927">
    <property type="entry name" value="Ig_3"/>
    <property type="match status" value="1"/>
</dbReference>
<reference evidence="4 5" key="1">
    <citation type="submission" date="2022-01" db="EMBL/GenBank/DDBJ databases">
        <title>A chromosomal length assembly of Cordylochernes scorpioides.</title>
        <authorList>
            <person name="Zeh D."/>
            <person name="Zeh J."/>
        </authorList>
    </citation>
    <scope>NUCLEOTIDE SEQUENCE [LARGE SCALE GENOMIC DNA]</scope>
    <source>
        <strain evidence="4">IN4F17</strain>
        <tissue evidence="4">Whole Body</tissue>
    </source>
</reference>
<dbReference type="InterPro" id="IPR036179">
    <property type="entry name" value="Ig-like_dom_sf"/>
</dbReference>
<dbReference type="Gene3D" id="3.30.420.10">
    <property type="entry name" value="Ribonuclease H-like superfamily/Ribonuclease H"/>
    <property type="match status" value="1"/>
</dbReference>
<accession>A0ABY6JZZ1</accession>
<evidence type="ECO:0000313" key="5">
    <source>
        <dbReference type="Proteomes" id="UP001235939"/>
    </source>
</evidence>
<feature type="domain" description="Ig-like" evidence="2">
    <location>
        <begin position="158"/>
        <end position="288"/>
    </location>
</feature>
<evidence type="ECO:0000313" key="4">
    <source>
        <dbReference type="EMBL" id="UYV62103.1"/>
    </source>
</evidence>